<dbReference type="InterPro" id="IPR050923">
    <property type="entry name" value="Cell_Proc_Reg/RNA_Proc"/>
</dbReference>
<dbReference type="PANTHER" id="PTHR23308">
    <property type="entry name" value="NUCLEAR INHIBITOR OF PROTEIN PHOSPHATASE-1"/>
    <property type="match status" value="1"/>
</dbReference>
<dbReference type="SUPFAM" id="SSF49879">
    <property type="entry name" value="SMAD/FHA domain"/>
    <property type="match status" value="1"/>
</dbReference>
<sequence>MKIRRNLRTSAEPACPGRAWPILFALLLWLSFGQMLNVHAAAFNGAGGWSSMNAQRHITKGSVLSMPGPAQAATPAPADRQAAQNNRHVLSTGGRYVQPLLLLAAVVLFIILVSAVIRHRFSARRRKRDGRAADARAAAAAQQPEAHLKDLGDALARQTGTAQITKTKTTIGRDPRNDIVIKKPTISGLHATIEYRHLAFYLEDQRSTNGTRLNNQKLQPNMSVRLKSGDRIQLAGYAFMFVIPAQIPFGDTVMLGMTPLEGPEPGSTIVLDLDGGDGQQGLIGCLQNHLLQLYALGPKYREFAGSHFSFEMQSAIAEKAHDCLTRTMADGRQHHESLIAHRALYVVSSLPVTIGRAPEWYGAQYGGFTRLVMQWLRSEPFQNNQCDLLCAVTFGQDPATWVSLTIVPTGQRPDPVEIMSVDFLNASEKATLALDFDRHGRVV</sequence>
<gene>
    <name evidence="3" type="ORF">MRX98_01455</name>
</gene>
<keyword evidence="1" id="KW-1133">Transmembrane helix</keyword>
<evidence type="ECO:0000259" key="2">
    <source>
        <dbReference type="PROSITE" id="PS50006"/>
    </source>
</evidence>
<dbReference type="Gene3D" id="2.60.200.20">
    <property type="match status" value="1"/>
</dbReference>
<dbReference type="InterPro" id="IPR000253">
    <property type="entry name" value="FHA_dom"/>
</dbReference>
<dbReference type="AlphaFoldDB" id="A0AA41R1T8"/>
<accession>A0AA41R1T8</accession>
<dbReference type="RefSeq" id="WP_246902382.1">
    <property type="nucleotide sequence ID" value="NZ_JALJRB010000001.1"/>
</dbReference>
<keyword evidence="4" id="KW-1185">Reference proteome</keyword>
<organism evidence="3 4">
    <name type="scientific">Desulfatitalea alkaliphila</name>
    <dbReference type="NCBI Taxonomy" id="2929485"/>
    <lineage>
        <taxon>Bacteria</taxon>
        <taxon>Pseudomonadati</taxon>
        <taxon>Thermodesulfobacteriota</taxon>
        <taxon>Desulfobacteria</taxon>
        <taxon>Desulfobacterales</taxon>
        <taxon>Desulfosarcinaceae</taxon>
        <taxon>Desulfatitalea</taxon>
    </lineage>
</organism>
<keyword evidence="1" id="KW-0812">Transmembrane</keyword>
<feature type="transmembrane region" description="Helical" evidence="1">
    <location>
        <begin position="96"/>
        <end position="117"/>
    </location>
</feature>
<keyword evidence="1" id="KW-0472">Membrane</keyword>
<dbReference type="Proteomes" id="UP001165427">
    <property type="component" value="Unassembled WGS sequence"/>
</dbReference>
<dbReference type="Pfam" id="PF00498">
    <property type="entry name" value="FHA"/>
    <property type="match status" value="1"/>
</dbReference>
<evidence type="ECO:0000313" key="4">
    <source>
        <dbReference type="Proteomes" id="UP001165427"/>
    </source>
</evidence>
<dbReference type="PROSITE" id="PS50006">
    <property type="entry name" value="FHA_DOMAIN"/>
    <property type="match status" value="1"/>
</dbReference>
<dbReference type="SMART" id="SM00240">
    <property type="entry name" value="FHA"/>
    <property type="match status" value="1"/>
</dbReference>
<feature type="domain" description="FHA" evidence="2">
    <location>
        <begin position="169"/>
        <end position="218"/>
    </location>
</feature>
<name>A0AA41R1T8_9BACT</name>
<comment type="caution">
    <text evidence="3">The sequence shown here is derived from an EMBL/GenBank/DDBJ whole genome shotgun (WGS) entry which is preliminary data.</text>
</comment>
<dbReference type="CDD" id="cd00060">
    <property type="entry name" value="FHA"/>
    <property type="match status" value="1"/>
</dbReference>
<reference evidence="3" key="1">
    <citation type="submission" date="2022-04" db="EMBL/GenBank/DDBJ databases">
        <title>Desulfatitalea alkaliphila sp. nov., a novel anaerobic sulfate-reducing bacterium isolated from terrestrial mud volcano, Taman Peninsula, Russia.</title>
        <authorList>
            <person name="Khomyakova M.A."/>
            <person name="Merkel A.Y."/>
            <person name="Slobodkin A.I."/>
        </authorList>
    </citation>
    <scope>NUCLEOTIDE SEQUENCE</scope>
    <source>
        <strain evidence="3">M08but</strain>
    </source>
</reference>
<protein>
    <submittedName>
        <fullName evidence="3">FHA domain-containing protein</fullName>
    </submittedName>
</protein>
<dbReference type="EMBL" id="JALJRB010000001">
    <property type="protein sequence ID" value="MCJ8499226.1"/>
    <property type="molecule type" value="Genomic_DNA"/>
</dbReference>
<evidence type="ECO:0000256" key="1">
    <source>
        <dbReference type="SAM" id="Phobius"/>
    </source>
</evidence>
<proteinExistence type="predicted"/>
<dbReference type="InterPro" id="IPR008984">
    <property type="entry name" value="SMAD_FHA_dom_sf"/>
</dbReference>
<evidence type="ECO:0000313" key="3">
    <source>
        <dbReference type="EMBL" id="MCJ8499226.1"/>
    </source>
</evidence>